<feature type="transmembrane region" description="Helical" evidence="3">
    <location>
        <begin position="12"/>
        <end position="31"/>
    </location>
</feature>
<dbReference type="PANTHER" id="PTHR32305">
    <property type="match status" value="1"/>
</dbReference>
<dbReference type="RefSeq" id="WP_256602872.1">
    <property type="nucleotide sequence ID" value="NZ_JANIBJ010000023.1"/>
</dbReference>
<dbReference type="InterPro" id="IPR045351">
    <property type="entry name" value="DUF6531"/>
</dbReference>
<feature type="domain" description="Transglutaminase-like" evidence="4">
    <location>
        <begin position="264"/>
        <end position="401"/>
    </location>
</feature>
<dbReference type="NCBIfam" id="TIGR03696">
    <property type="entry name" value="Rhs_assc_core"/>
    <property type="match status" value="1"/>
</dbReference>
<evidence type="ECO:0000259" key="4">
    <source>
        <dbReference type="Pfam" id="PF01841"/>
    </source>
</evidence>
<dbReference type="InterPro" id="IPR050708">
    <property type="entry name" value="T6SS_VgrG/RHS"/>
</dbReference>
<protein>
    <submittedName>
        <fullName evidence="7">DUF6531 domain-containing protein</fullName>
    </submittedName>
</protein>
<dbReference type="InterPro" id="IPR031325">
    <property type="entry name" value="RHS_repeat"/>
</dbReference>
<keyword evidence="1" id="KW-0677">Repeat</keyword>
<evidence type="ECO:0000256" key="1">
    <source>
        <dbReference type="ARBA" id="ARBA00022737"/>
    </source>
</evidence>
<dbReference type="Pfam" id="PF05593">
    <property type="entry name" value="RHS_repeat"/>
    <property type="match status" value="5"/>
</dbReference>
<proteinExistence type="predicted"/>
<evidence type="ECO:0000256" key="2">
    <source>
        <dbReference type="SAM" id="MobiDB-lite"/>
    </source>
</evidence>
<dbReference type="Pfam" id="PF25023">
    <property type="entry name" value="TEN_YD-shell"/>
    <property type="match status" value="1"/>
</dbReference>
<evidence type="ECO:0000259" key="6">
    <source>
        <dbReference type="Pfam" id="PF25023"/>
    </source>
</evidence>
<dbReference type="Gene3D" id="2.180.10.10">
    <property type="entry name" value="RHS repeat-associated core"/>
    <property type="match status" value="2"/>
</dbReference>
<evidence type="ECO:0000259" key="5">
    <source>
        <dbReference type="Pfam" id="PF20148"/>
    </source>
</evidence>
<dbReference type="PANTHER" id="PTHR32305:SF15">
    <property type="entry name" value="PROTEIN RHSA-RELATED"/>
    <property type="match status" value="1"/>
</dbReference>
<evidence type="ECO:0000313" key="8">
    <source>
        <dbReference type="Proteomes" id="UP001524499"/>
    </source>
</evidence>
<reference evidence="7 8" key="1">
    <citation type="submission" date="2022-07" db="EMBL/GenBank/DDBJ databases">
        <title>Methylomonas rivi sp. nov., Methylomonas rosea sp. nov., Methylomonas aureus sp. nov. and Methylomonas subterranea sp. nov., four novel methanotrophs isolated from a freshwater creek and the deep terrestrial subsurface.</title>
        <authorList>
            <person name="Abin C."/>
            <person name="Sankaranarayanan K."/>
            <person name="Garner C."/>
            <person name="Sindelar R."/>
            <person name="Kotary K."/>
            <person name="Garner R."/>
            <person name="Barclay S."/>
            <person name="Lawson P."/>
            <person name="Krumholz L."/>
        </authorList>
    </citation>
    <scope>NUCLEOTIDE SEQUENCE [LARGE SCALE GENOMIC DNA]</scope>
    <source>
        <strain evidence="7 8">SURF-2</strain>
    </source>
</reference>
<accession>A0ABT1TI73</accession>
<dbReference type="EMBL" id="JANIBJ010000023">
    <property type="protein sequence ID" value="MCQ8105009.1"/>
    <property type="molecule type" value="Genomic_DNA"/>
</dbReference>
<keyword evidence="3" id="KW-0472">Membrane</keyword>
<dbReference type="NCBIfam" id="TIGR01643">
    <property type="entry name" value="YD_repeat_2x"/>
    <property type="match status" value="5"/>
</dbReference>
<keyword evidence="8" id="KW-1185">Reference proteome</keyword>
<dbReference type="InterPro" id="IPR038765">
    <property type="entry name" value="Papain-like_cys_pep_sf"/>
</dbReference>
<name>A0ABT1TI73_9GAMM</name>
<gene>
    <name evidence="7" type="ORF">NP590_12910</name>
</gene>
<dbReference type="Proteomes" id="UP001524499">
    <property type="component" value="Unassembled WGS sequence"/>
</dbReference>
<organism evidence="7 8">
    <name type="scientific">Methylomonas subterranea</name>
    <dbReference type="NCBI Taxonomy" id="2952225"/>
    <lineage>
        <taxon>Bacteria</taxon>
        <taxon>Pseudomonadati</taxon>
        <taxon>Pseudomonadota</taxon>
        <taxon>Gammaproteobacteria</taxon>
        <taxon>Methylococcales</taxon>
        <taxon>Methylococcaceae</taxon>
        <taxon>Methylomonas</taxon>
    </lineage>
</organism>
<evidence type="ECO:0000256" key="3">
    <source>
        <dbReference type="SAM" id="Phobius"/>
    </source>
</evidence>
<keyword evidence="3" id="KW-1133">Transmembrane helix</keyword>
<dbReference type="Pfam" id="PF01841">
    <property type="entry name" value="Transglut_core"/>
    <property type="match status" value="1"/>
</dbReference>
<dbReference type="SUPFAM" id="SSF54001">
    <property type="entry name" value="Cysteine proteinases"/>
    <property type="match status" value="1"/>
</dbReference>
<keyword evidence="3" id="KW-0812">Transmembrane</keyword>
<dbReference type="InterPro" id="IPR002931">
    <property type="entry name" value="Transglutaminase-like"/>
</dbReference>
<dbReference type="InterPro" id="IPR006530">
    <property type="entry name" value="YD"/>
</dbReference>
<dbReference type="Pfam" id="PF20148">
    <property type="entry name" value="DUF6531"/>
    <property type="match status" value="1"/>
</dbReference>
<feature type="domain" description="Teneurin-like YD-shell" evidence="6">
    <location>
        <begin position="1876"/>
        <end position="2158"/>
    </location>
</feature>
<dbReference type="InterPro" id="IPR056823">
    <property type="entry name" value="TEN-like_YD-shell"/>
</dbReference>
<feature type="compositionally biased region" description="Polar residues" evidence="2">
    <location>
        <begin position="101"/>
        <end position="116"/>
    </location>
</feature>
<feature type="domain" description="DUF6531" evidence="5">
    <location>
        <begin position="949"/>
        <end position="1026"/>
    </location>
</feature>
<comment type="caution">
    <text evidence="7">The sequence shown here is derived from an EMBL/GenBank/DDBJ whole genome shotgun (WGS) entry which is preliminary data.</text>
</comment>
<sequence>MQNNTSQATSLLSIAAILVVVTLGALTWHYVDKQAALSEAPLAKTESVVSPHAKPAPPRADAAMLDFDTVAETMAATYIGDGRPSEADSWSEGIANGHHATQQLLDEPSATSNLSPRTERLRQKRDGFRDYRYQIDDWLANQGLDDSALAEQVRDRFDRLDTAFGQVLDAKTDGDRQRAEANLQNLLQQLQPPRVSVPTKPQPTFTLQEATTLTPDDTPNAPLAAEPEATACGYQTADLDDAMPEIKLNDPQILALAERLHYSPTEIYQYVKNQIEFQPYFGSLKGAATALVSGSGNATDQASLLIALLRASKIPARYVYGEVRFPSNDPRLLDWLGVKADEGARARLLNGQIPVTKYIDNNGNVTANAFTHVWVEACVPYGNYRGSRNDDSGFHWIPLDASFKETSHADGTTVADVANFSFDYNAYLSKRTTVMPQEALRDQMEALLGKTLAHGGGYRSTIVQKNIDVLPSTLPYEVVNFKDWESGQAETAALPDSHRYFAEITAKNSAGSITLAPSLKLPMAELAAGRLTLSFTQTNTANTAAGKVATWQSGTSMVVPCASGSTYLQTQVRPVFKQEGTDITPIGTYNSVGFCSRNNRLALRLSLNNKTVNQVEYYNIGAHNYHALQLYAFQASNAMLETRSAKLLAAVGSNANPNAQIDATLGEYLHIAGLKYMGYITEAGKTVGKLYGETGDSGHHIGLTSTAMKVEYVFDLPFAVSRKGLLVDVPGGSFRSRNVATGSSNYDSYLLAGYSGSAYESYIWQEQAHVDAVSTVRGLQYARDTGLPVVVLSKSADVDTLLNVGCATSPYNLNYSATVKQNLKDLFINQGYFQVTLPRCLINYDGWAGAVWIAEKASLDGQRNLLSAETSYTISGQYLTAQGGYSLSTPISNTYSSWLNTGYQGVFKPATTNFLTVGSVTNSNLKLNLVNSYGGINTGNVATNSSFGGDPVNLVSGNLYHPERDFTIKGRGGLDLVFERTYNSNVRKDGPLGYGWTHSFNHQLQFFDEDANGKVDTAIWIDGTGAANKLTVAGTAAGVPVNTNLTPQAGLRVSAKREANGEYSLKEKSGLTFFFQNVAGTARQTANLTRVLDRNGNTLTFVYSAGNLFTATDGIGRSLHFWYDNGGSHITRITDWAGRTYRYTYDSRGDLVKYESSEMVAGSRAGSTSYAYYQAADGTNLDHALKAYTRPNGNAMQFEYYANGKTFRHTDSQGHSYTFRYNKFRRETTTVDERGVSQTHLFNEYGQPLQQWQGDGSRLVYEYQDTANPLSETRRRDALGHAVQYSYDAIGNVTVMTQPDGSTVTYQDYNAFNLPTKIKDVNGNVTLYRYDANGNRTETIALKPGVHTTTPTASQIAAWTIQSYDANGNLTRATRVKDFATKTGPYIEYHYDAQGLNPVSVKRCGLQQLGGALAQQCSSANQVFDNLGRPTTAVDTRFYPAETRYNADDQITRATDAIGQWRDFAYDNNGNAIGASLAGFDAQGNYRLLQQQVAEYDSLDRPVVQRDSAGHATRTAYDETGNAVKITNPDGYSIRFERDAVGRPTRAFDAQGNAVTTEYDLAGRPVKTTDPNGLVSQYAYYDKTGNGRLRRLTSPDGRYTDYFYDANGNVIRSVDNGGRETLTQYDALNRPVKTVGPVHDALGLTGIRQVTETQYTALGDLQTVRAGYRAADGTETLSTQASYVYDDFGRVIEQSDALGHVTRWVYDGHGLPVRRESANGHIVEWTYDHARGGLLTRQTARLKDTDPAPHVTDYSYDALGQLTHVDAPEVSYDYTYDNAQRLATATDNRGNKTLTYRHSPGGLLDSLEDNEGWRQDFLYDAVGRLSAIQAPGGAQANFIFDAGGRLRETTMPNGYRSLYRYSAGGDLEELVNRAAGGAEVSRHSYGYDTLGRRNRHLEVIAGTSTDYRYQYDTLDRLREVRSQNDTASTLLEAYQYDAYGNRRQRTAQDGSVRRYLYDATQQLTQVRSGSDTGGILTGYSYDEVGNQILQLSADFLILDYDALDRLALVRTIGTSIATEHYRYDHQDRRIETLTGGTPKRFVYAGQTLLSEYGADWNSAQAHYAYAGLDRPLIRTTPGDTAYYHADGLGSIVATSNAAGAITASARYDAFGQTIGKTGTIPRYGYAGREPDKSGLIYYRARTYDPGLGRFAQRDPAGFADGINPYAYVGNNPISFSDPLGLMKAVPSMVAVPSYPGSGSVMARLGNIGSEFMTTARETLRVPGVAVSMAPAAVVGDSVAAVLAGGIKAYNSASNYAAKGVGEIENAVLGRMRTGSATKTDSLHSFPNMVDNFVGDATKFSIPTKGPGGLVIRQSELYQVEGGLNSKQGVFEWIVDQGQVTHRRFIPNGQVTGFPNQIPPKP</sequence>
<dbReference type="Gene3D" id="3.10.620.30">
    <property type="match status" value="1"/>
</dbReference>
<evidence type="ECO:0000313" key="7">
    <source>
        <dbReference type="EMBL" id="MCQ8105009.1"/>
    </source>
</evidence>
<feature type="region of interest" description="Disordered" evidence="2">
    <location>
        <begin position="101"/>
        <end position="125"/>
    </location>
</feature>
<dbReference type="InterPro" id="IPR022385">
    <property type="entry name" value="Rhs_assc_core"/>
</dbReference>